<organism evidence="2 3">
    <name type="scientific">Dulcicalothrix desertica PCC 7102</name>
    <dbReference type="NCBI Taxonomy" id="232991"/>
    <lineage>
        <taxon>Bacteria</taxon>
        <taxon>Bacillati</taxon>
        <taxon>Cyanobacteriota</taxon>
        <taxon>Cyanophyceae</taxon>
        <taxon>Nostocales</taxon>
        <taxon>Calotrichaceae</taxon>
        <taxon>Dulcicalothrix</taxon>
    </lineage>
</organism>
<dbReference type="SUPFAM" id="SSF46785">
    <property type="entry name" value="Winged helix' DNA-binding domain"/>
    <property type="match status" value="1"/>
</dbReference>
<reference evidence="2" key="1">
    <citation type="submission" date="2018-12" db="EMBL/GenBank/DDBJ databases">
        <authorList>
            <person name="Will S."/>
            <person name="Neumann-Schaal M."/>
            <person name="Henke P."/>
        </authorList>
    </citation>
    <scope>NUCLEOTIDE SEQUENCE</scope>
    <source>
        <strain evidence="2">PCC 7102</strain>
    </source>
</reference>
<keyword evidence="3" id="KW-1185">Reference proteome</keyword>
<dbReference type="InterPro" id="IPR036388">
    <property type="entry name" value="WH-like_DNA-bd_sf"/>
</dbReference>
<accession>A0A433UGP9</accession>
<evidence type="ECO:0008006" key="4">
    <source>
        <dbReference type="Google" id="ProtNLM"/>
    </source>
</evidence>
<dbReference type="OrthoDB" id="491020at2"/>
<reference evidence="2" key="2">
    <citation type="journal article" date="2019" name="Genome Biol. Evol.">
        <title>Day and night: Metabolic profiles and evolutionary relationships of six axenic non-marine cyanobacteria.</title>
        <authorList>
            <person name="Will S.E."/>
            <person name="Henke P."/>
            <person name="Boedeker C."/>
            <person name="Huang S."/>
            <person name="Brinkmann H."/>
            <person name="Rohde M."/>
            <person name="Jarek M."/>
            <person name="Friedl T."/>
            <person name="Seufert S."/>
            <person name="Schumacher M."/>
            <person name="Overmann J."/>
            <person name="Neumann-Schaal M."/>
            <person name="Petersen J."/>
        </authorList>
    </citation>
    <scope>NUCLEOTIDE SEQUENCE [LARGE SCALE GENOMIC DNA]</scope>
    <source>
        <strain evidence="2">PCC 7102</strain>
    </source>
</reference>
<dbReference type="Gene3D" id="1.10.10.10">
    <property type="entry name" value="Winged helix-like DNA-binding domain superfamily/Winged helix DNA-binding domain"/>
    <property type="match status" value="1"/>
</dbReference>
<dbReference type="AlphaFoldDB" id="A0A433UGP9"/>
<comment type="caution">
    <text evidence="2">The sequence shown here is derived from an EMBL/GenBank/DDBJ whole genome shotgun (WGS) entry which is preliminary data.</text>
</comment>
<feature type="compositionally biased region" description="Basic and acidic residues" evidence="1">
    <location>
        <begin position="139"/>
        <end position="162"/>
    </location>
</feature>
<dbReference type="Proteomes" id="UP000271624">
    <property type="component" value="Unassembled WGS sequence"/>
</dbReference>
<dbReference type="Pfam" id="PF13730">
    <property type="entry name" value="HTH_36"/>
    <property type="match status" value="1"/>
</dbReference>
<dbReference type="EMBL" id="RSCL01000065">
    <property type="protein sequence ID" value="RUS93011.1"/>
    <property type="molecule type" value="Genomic_DNA"/>
</dbReference>
<feature type="region of interest" description="Disordered" evidence="1">
    <location>
        <begin position="139"/>
        <end position="170"/>
    </location>
</feature>
<name>A0A433UGP9_9CYAN</name>
<gene>
    <name evidence="2" type="ORF">DSM106972_097590</name>
</gene>
<sequence length="170" mass="19900">MIDSDTKPKKPIRVDMELDLYGLDPYEFRIYGHIARRGDCYANLKTIAAICKMSVRQAQYALKDLTDKKLITKIVRKGTTDVYRIADRSEWKELNYTVELKSALEYFNRAIIRREKKDMAGAVEDFKQSIKLYEEELKQKEGGSTRKEKDIQDARKELEKTQQRLAISEP</sequence>
<dbReference type="InterPro" id="IPR036390">
    <property type="entry name" value="WH_DNA-bd_sf"/>
</dbReference>
<dbReference type="RefSeq" id="WP_127087655.1">
    <property type="nucleotide sequence ID" value="NZ_RSCL01000065.1"/>
</dbReference>
<evidence type="ECO:0000313" key="3">
    <source>
        <dbReference type="Proteomes" id="UP000271624"/>
    </source>
</evidence>
<evidence type="ECO:0000313" key="2">
    <source>
        <dbReference type="EMBL" id="RUS93011.1"/>
    </source>
</evidence>
<protein>
    <recommendedName>
        <fullName evidence="4">Helix-turn-helix domain-containing protein</fullName>
    </recommendedName>
</protein>
<evidence type="ECO:0000256" key="1">
    <source>
        <dbReference type="SAM" id="MobiDB-lite"/>
    </source>
</evidence>
<proteinExistence type="predicted"/>